<dbReference type="EMBL" id="ML179179">
    <property type="protein sequence ID" value="THU96320.1"/>
    <property type="molecule type" value="Genomic_DNA"/>
</dbReference>
<organism evidence="1 2">
    <name type="scientific">Dendrothele bispora (strain CBS 962.96)</name>
    <dbReference type="NCBI Taxonomy" id="1314807"/>
    <lineage>
        <taxon>Eukaryota</taxon>
        <taxon>Fungi</taxon>
        <taxon>Dikarya</taxon>
        <taxon>Basidiomycota</taxon>
        <taxon>Agaricomycotina</taxon>
        <taxon>Agaricomycetes</taxon>
        <taxon>Agaricomycetidae</taxon>
        <taxon>Agaricales</taxon>
        <taxon>Agaricales incertae sedis</taxon>
        <taxon>Dendrothele</taxon>
    </lineage>
</organism>
<sequence length="240" mass="26892">MSIGCMRTHWDPSRLSAQHTCMKWHRSLLASLHTQNPYTALMVSLLAVTTVKPQPIVATSLMSLSPDFQTQLRGKWVCVYTLGGKGSIISFSPSRFRVAPQSLVVKFVEVFLGKVRFLLALLTAHITSRHVCGDIFYSSITTSPSGGLTVQKFDISDISSFFTVVPTWYSVSGSFFLWSSLNAYASLNFLPLTPTSYFTHPLITTPDLFGSESPKNVFAFPRRKGKIKKITKTRMIYYTR</sequence>
<dbReference type="Proteomes" id="UP000297245">
    <property type="component" value="Unassembled WGS sequence"/>
</dbReference>
<protein>
    <submittedName>
        <fullName evidence="1">Uncharacterized protein</fullName>
    </submittedName>
</protein>
<name>A0A4S8M2X3_DENBC</name>
<proteinExistence type="predicted"/>
<accession>A0A4S8M2X3</accession>
<evidence type="ECO:0000313" key="1">
    <source>
        <dbReference type="EMBL" id="THU96320.1"/>
    </source>
</evidence>
<reference evidence="1 2" key="1">
    <citation type="journal article" date="2019" name="Nat. Ecol. Evol.">
        <title>Megaphylogeny resolves global patterns of mushroom evolution.</title>
        <authorList>
            <person name="Varga T."/>
            <person name="Krizsan K."/>
            <person name="Foldi C."/>
            <person name="Dima B."/>
            <person name="Sanchez-Garcia M."/>
            <person name="Sanchez-Ramirez S."/>
            <person name="Szollosi G.J."/>
            <person name="Szarkandi J.G."/>
            <person name="Papp V."/>
            <person name="Albert L."/>
            <person name="Andreopoulos W."/>
            <person name="Angelini C."/>
            <person name="Antonin V."/>
            <person name="Barry K.W."/>
            <person name="Bougher N.L."/>
            <person name="Buchanan P."/>
            <person name="Buyck B."/>
            <person name="Bense V."/>
            <person name="Catcheside P."/>
            <person name="Chovatia M."/>
            <person name="Cooper J."/>
            <person name="Damon W."/>
            <person name="Desjardin D."/>
            <person name="Finy P."/>
            <person name="Geml J."/>
            <person name="Haridas S."/>
            <person name="Hughes K."/>
            <person name="Justo A."/>
            <person name="Karasinski D."/>
            <person name="Kautmanova I."/>
            <person name="Kiss B."/>
            <person name="Kocsube S."/>
            <person name="Kotiranta H."/>
            <person name="LaButti K.M."/>
            <person name="Lechner B.E."/>
            <person name="Liimatainen K."/>
            <person name="Lipzen A."/>
            <person name="Lukacs Z."/>
            <person name="Mihaltcheva S."/>
            <person name="Morgado L.N."/>
            <person name="Niskanen T."/>
            <person name="Noordeloos M.E."/>
            <person name="Ohm R.A."/>
            <person name="Ortiz-Santana B."/>
            <person name="Ovrebo C."/>
            <person name="Racz N."/>
            <person name="Riley R."/>
            <person name="Savchenko A."/>
            <person name="Shiryaev A."/>
            <person name="Soop K."/>
            <person name="Spirin V."/>
            <person name="Szebenyi C."/>
            <person name="Tomsovsky M."/>
            <person name="Tulloss R.E."/>
            <person name="Uehling J."/>
            <person name="Grigoriev I.V."/>
            <person name="Vagvolgyi C."/>
            <person name="Papp T."/>
            <person name="Martin F.M."/>
            <person name="Miettinen O."/>
            <person name="Hibbett D.S."/>
            <person name="Nagy L.G."/>
        </authorList>
    </citation>
    <scope>NUCLEOTIDE SEQUENCE [LARGE SCALE GENOMIC DNA]</scope>
    <source>
        <strain evidence="1 2">CBS 962.96</strain>
    </source>
</reference>
<keyword evidence="2" id="KW-1185">Reference proteome</keyword>
<evidence type="ECO:0000313" key="2">
    <source>
        <dbReference type="Proteomes" id="UP000297245"/>
    </source>
</evidence>
<dbReference type="AlphaFoldDB" id="A0A4S8M2X3"/>
<gene>
    <name evidence="1" type="ORF">K435DRAFT_97052</name>
</gene>